<dbReference type="EMBL" id="LR699119">
    <property type="protein sequence ID" value="VVC76646.1"/>
    <property type="molecule type" value="Genomic_DNA"/>
</dbReference>
<dbReference type="KEGG" id="asip:AQUSIP_19690"/>
<gene>
    <name evidence="1" type="ORF">AQUSIP_19690</name>
</gene>
<accession>A0A5E4PK71</accession>
<dbReference type="AlphaFoldDB" id="A0A5E4PK71"/>
<reference evidence="1 2" key="1">
    <citation type="submission" date="2019-08" db="EMBL/GenBank/DDBJ databases">
        <authorList>
            <person name="Guy L."/>
        </authorList>
    </citation>
    <scope>NUCLEOTIDE SEQUENCE [LARGE SCALE GENOMIC DNA]</scope>
    <source>
        <strain evidence="1 2">SGT-108</strain>
    </source>
</reference>
<proteinExistence type="predicted"/>
<evidence type="ECO:0000313" key="1">
    <source>
        <dbReference type="EMBL" id="VVC76646.1"/>
    </source>
</evidence>
<keyword evidence="2" id="KW-1185">Reference proteome</keyword>
<evidence type="ECO:0000313" key="2">
    <source>
        <dbReference type="Proteomes" id="UP000324194"/>
    </source>
</evidence>
<sequence>MNTSRDDLLQTVLKPESTLGAGNCAFNAFVLGLCRPEIFSGIERGLTGSGLVPDEIFEDFIERAAFVLRTGKNWAAVRDEILRLKQTNKVLLQQQLAAIMRQIAIEHAEINREHFERTRQSLLAAFHDFACRALNISAGRVKDDIYIKHPFIVRKFEELADKIPQELFSSEESDFDAIEYNDLKSRRSLGPVEKERLESLELQLDIAMGPAQHELMQWWEQSLASSSTAAPRQPSGYETFLAAMKQDGQWAGDLELAELARYFNVNLDVDRPDYDAPHHMHIDYGAIPAASREFGYALAAPAVEQLVSRDIVNNPSDKEAGESLQLLPLDHASVEARLSAVPDINIVIKFINSYKNGESLKKVPVPDAWSDKCIEQLLKRNVINRVRYETGLLGYEFVVSHHDAMNRIREMEQKDRILAAWDQAHKESPTVTLTNPYALHWENMVPASELTIQPALAWHKFQIETLKRLGEGTIKPIQEKWELLLRQAEEQDRKLKADQLQPATAQPVVEQTVTYHLPAEKGFKSVTVTVTMQKDLDEELAKKLQEEEYQGFIEGQEQLRLDEELAKRLQEQDDKTAKSPRTRRK</sequence>
<organism evidence="1 2">
    <name type="scientific">Aquicella siphonis</name>
    <dbReference type="NCBI Taxonomy" id="254247"/>
    <lineage>
        <taxon>Bacteria</taxon>
        <taxon>Pseudomonadati</taxon>
        <taxon>Pseudomonadota</taxon>
        <taxon>Gammaproteobacteria</taxon>
        <taxon>Legionellales</taxon>
        <taxon>Coxiellaceae</taxon>
        <taxon>Aquicella</taxon>
    </lineage>
</organism>
<dbReference type="RefSeq" id="WP_148339952.1">
    <property type="nucleotide sequence ID" value="NZ_LR699119.1"/>
</dbReference>
<dbReference type="Proteomes" id="UP000324194">
    <property type="component" value="Chromosome 1"/>
</dbReference>
<protein>
    <submittedName>
        <fullName evidence="1">Uncharacterized protein</fullName>
    </submittedName>
</protein>
<dbReference type="CDD" id="cd22249">
    <property type="entry name" value="UDM1_RNF168_RNF169-like"/>
    <property type="match status" value="1"/>
</dbReference>
<name>A0A5E4PK71_9COXI</name>
<dbReference type="OrthoDB" id="5565437at2"/>